<comment type="similarity">
    <text evidence="1">Belongs to the glycosyl hydrolase 25 family.</text>
</comment>
<dbReference type="PANTHER" id="PTHR34135:SF2">
    <property type="entry name" value="LYSOZYME"/>
    <property type="match status" value="1"/>
</dbReference>
<dbReference type="GO" id="GO:0009253">
    <property type="term" value="P:peptidoglycan catabolic process"/>
    <property type="evidence" value="ECO:0007669"/>
    <property type="project" value="InterPro"/>
</dbReference>
<evidence type="ECO:0000256" key="1">
    <source>
        <dbReference type="ARBA" id="ARBA00010646"/>
    </source>
</evidence>
<dbReference type="RefSeq" id="WP_092524672.1">
    <property type="nucleotide sequence ID" value="NZ_FNKO01000002.1"/>
</dbReference>
<evidence type="ECO:0000313" key="6">
    <source>
        <dbReference type="Proteomes" id="UP000199301"/>
    </source>
</evidence>
<dbReference type="GO" id="GO:0003796">
    <property type="term" value="F:lysozyme activity"/>
    <property type="evidence" value="ECO:0007669"/>
    <property type="project" value="InterPro"/>
</dbReference>
<dbReference type="EMBL" id="FNKO01000002">
    <property type="protein sequence ID" value="SDQ97102.1"/>
    <property type="molecule type" value="Genomic_DNA"/>
</dbReference>
<protein>
    <submittedName>
        <fullName evidence="5">Lyzozyme M1 (1,4-beta-N-acetylmuramidase), GH25 family</fullName>
    </submittedName>
</protein>
<organism evidence="5 6">
    <name type="scientific">Actinopolyspora saharensis</name>
    <dbReference type="NCBI Taxonomy" id="995062"/>
    <lineage>
        <taxon>Bacteria</taxon>
        <taxon>Bacillati</taxon>
        <taxon>Actinomycetota</taxon>
        <taxon>Actinomycetes</taxon>
        <taxon>Actinopolysporales</taxon>
        <taxon>Actinopolysporaceae</taxon>
        <taxon>Actinopolyspora</taxon>
    </lineage>
</organism>
<dbReference type="Gene3D" id="3.20.20.80">
    <property type="entry name" value="Glycosidases"/>
    <property type="match status" value="1"/>
</dbReference>
<dbReference type="Pfam" id="PF01183">
    <property type="entry name" value="Glyco_hydro_25"/>
    <property type="match status" value="1"/>
</dbReference>
<dbReference type="OrthoDB" id="3345404at2"/>
<proteinExistence type="inferred from homology"/>
<dbReference type="SUPFAM" id="SSF51445">
    <property type="entry name" value="(Trans)glycosidases"/>
    <property type="match status" value="1"/>
</dbReference>
<dbReference type="CDD" id="cd00599">
    <property type="entry name" value="GH25_muramidase"/>
    <property type="match status" value="1"/>
</dbReference>
<keyword evidence="6" id="KW-1185">Reference proteome</keyword>
<evidence type="ECO:0000313" key="5">
    <source>
        <dbReference type="EMBL" id="SDQ97102.1"/>
    </source>
</evidence>
<keyword evidence="2" id="KW-0378">Hydrolase</keyword>
<dbReference type="InterPro" id="IPR017853">
    <property type="entry name" value="GH"/>
</dbReference>
<sequence length="339" mass="37513">MIYGIDVSHHQGPFDMHRARAESFEFVFIKATEGDGFVDPRFRDNLAAARSAGLLTAAYHYQREGSTAAAQADHIAATVPTDVPVILDVEDGGGGTRLTRALTEELHGRGFRTPLLYLPEWYWQRLGNPDLSGFPPLWKSRYPDNRGGYASEIYQRVPEHFWNGYGDNQVAVLQFTSSATVAGQNPVDANAYLGTRQDVENLLAPEGEDMRDDERNALFDILQQLTASRTPGEFTGWPSYVDQSKRFTLVDFTRWIDKHAFELHQQFAQGKNTAELAAGGDGQQAENEQALRSVIAEAVNSVLDAEDPRREEVVDAVTARLTSAAPPHKAEQSSEGSES</sequence>
<dbReference type="PANTHER" id="PTHR34135">
    <property type="entry name" value="LYSOZYME"/>
    <property type="match status" value="1"/>
</dbReference>
<dbReference type="GO" id="GO:0016052">
    <property type="term" value="P:carbohydrate catabolic process"/>
    <property type="evidence" value="ECO:0007669"/>
    <property type="project" value="TreeGrafter"/>
</dbReference>
<dbReference type="SMART" id="SM00641">
    <property type="entry name" value="Glyco_25"/>
    <property type="match status" value="1"/>
</dbReference>
<evidence type="ECO:0000256" key="2">
    <source>
        <dbReference type="ARBA" id="ARBA00022801"/>
    </source>
</evidence>
<gene>
    <name evidence="5" type="ORF">SAMN04489718_2898</name>
</gene>
<dbReference type="Proteomes" id="UP000199301">
    <property type="component" value="Unassembled WGS sequence"/>
</dbReference>
<evidence type="ECO:0000256" key="3">
    <source>
        <dbReference type="ARBA" id="ARBA00023295"/>
    </source>
</evidence>
<evidence type="ECO:0000256" key="4">
    <source>
        <dbReference type="SAM" id="MobiDB-lite"/>
    </source>
</evidence>
<reference evidence="6" key="1">
    <citation type="submission" date="2016-10" db="EMBL/GenBank/DDBJ databases">
        <authorList>
            <person name="Varghese N."/>
            <person name="Submissions S."/>
        </authorList>
    </citation>
    <scope>NUCLEOTIDE SEQUENCE [LARGE SCALE GENOMIC DNA]</scope>
    <source>
        <strain evidence="6">DSM 45459</strain>
    </source>
</reference>
<dbReference type="PROSITE" id="PS51904">
    <property type="entry name" value="GLYCOSYL_HYDROL_F25_2"/>
    <property type="match status" value="1"/>
</dbReference>
<dbReference type="InterPro" id="IPR002053">
    <property type="entry name" value="Glyco_hydro_25"/>
</dbReference>
<name>A0A1H1F7X9_9ACTN</name>
<keyword evidence="3" id="KW-0326">Glycosidase</keyword>
<dbReference type="InterPro" id="IPR018077">
    <property type="entry name" value="Glyco_hydro_fam25_subgr"/>
</dbReference>
<dbReference type="GO" id="GO:0016998">
    <property type="term" value="P:cell wall macromolecule catabolic process"/>
    <property type="evidence" value="ECO:0007669"/>
    <property type="project" value="InterPro"/>
</dbReference>
<accession>A0A1H1F7X9</accession>
<feature type="region of interest" description="Disordered" evidence="4">
    <location>
        <begin position="318"/>
        <end position="339"/>
    </location>
</feature>
<dbReference type="AlphaFoldDB" id="A0A1H1F7X9"/>